<organism evidence="2 4">
    <name type="scientific">Vigna unguiculata</name>
    <name type="common">Cowpea</name>
    <dbReference type="NCBI Taxonomy" id="3917"/>
    <lineage>
        <taxon>Eukaryota</taxon>
        <taxon>Viridiplantae</taxon>
        <taxon>Streptophyta</taxon>
        <taxon>Embryophyta</taxon>
        <taxon>Tracheophyta</taxon>
        <taxon>Spermatophyta</taxon>
        <taxon>Magnoliopsida</taxon>
        <taxon>eudicotyledons</taxon>
        <taxon>Gunneridae</taxon>
        <taxon>Pentapetalae</taxon>
        <taxon>rosids</taxon>
        <taxon>fabids</taxon>
        <taxon>Fabales</taxon>
        <taxon>Fabaceae</taxon>
        <taxon>Papilionoideae</taxon>
        <taxon>50 kb inversion clade</taxon>
        <taxon>NPAAA clade</taxon>
        <taxon>indigoferoid/millettioid clade</taxon>
        <taxon>Phaseoleae</taxon>
        <taxon>Vigna</taxon>
    </lineage>
</organism>
<gene>
    <name evidence="2" type="ORF">DEO72_LG8g2090</name>
    <name evidence="3" type="ORF">DEO72_LG8g2547</name>
    <name evidence="1" type="ORF">DEO72_LG8g697</name>
</gene>
<evidence type="ECO:0000313" key="2">
    <source>
        <dbReference type="EMBL" id="QCE04057.1"/>
    </source>
</evidence>
<evidence type="ECO:0000313" key="1">
    <source>
        <dbReference type="EMBL" id="QCE02682.1"/>
    </source>
</evidence>
<dbReference type="EMBL" id="CP039352">
    <property type="protein sequence ID" value="QCE04511.1"/>
    <property type="molecule type" value="Genomic_DNA"/>
</dbReference>
<name>A0A4D6MVY2_VIGUN</name>
<accession>A0A4D6MVY2</accession>
<dbReference type="EMBL" id="CP039352">
    <property type="protein sequence ID" value="QCE02682.1"/>
    <property type="molecule type" value="Genomic_DNA"/>
</dbReference>
<keyword evidence="4" id="KW-1185">Reference proteome</keyword>
<evidence type="ECO:0000313" key="4">
    <source>
        <dbReference type="Proteomes" id="UP000501690"/>
    </source>
</evidence>
<dbReference type="AlphaFoldDB" id="A0A4D6MVY2"/>
<evidence type="ECO:0000313" key="3">
    <source>
        <dbReference type="EMBL" id="QCE04511.1"/>
    </source>
</evidence>
<dbReference type="EMBL" id="CP039352">
    <property type="protein sequence ID" value="QCE04057.1"/>
    <property type="molecule type" value="Genomic_DNA"/>
</dbReference>
<proteinExistence type="predicted"/>
<protein>
    <submittedName>
        <fullName evidence="2">Uncharacterized protein</fullName>
    </submittedName>
</protein>
<dbReference type="Proteomes" id="UP000501690">
    <property type="component" value="Linkage Group LG8"/>
</dbReference>
<reference evidence="2 4" key="1">
    <citation type="submission" date="2019-04" db="EMBL/GenBank/DDBJ databases">
        <title>An improved genome assembly and genetic linkage map for asparagus bean, Vigna unguiculata ssp. sesquipedialis.</title>
        <authorList>
            <person name="Xia Q."/>
            <person name="Zhang R."/>
            <person name="Dong Y."/>
        </authorList>
    </citation>
    <scope>NUCLEOTIDE SEQUENCE [LARGE SCALE GENOMIC DNA]</scope>
    <source>
        <tissue evidence="2">Leaf</tissue>
    </source>
</reference>
<sequence>MTPAAASSSSCLHRTSIFCNSRPPSRHHRATIAALVHLRHASSSDLKLPCPHEPATISFIAPLSSLLPRSSRCHHHGNPTRARGLLISSPQLARTAATTTGNTRANSHPHL</sequence>